<evidence type="ECO:0000313" key="2">
    <source>
        <dbReference type="Proteomes" id="UP001079657"/>
    </source>
</evidence>
<dbReference type="EMBL" id="JAPQES010000012">
    <property type="protein sequence ID" value="MCY6372771.1"/>
    <property type="molecule type" value="Genomic_DNA"/>
</dbReference>
<comment type="caution">
    <text evidence="1">The sequence shown here is derived from an EMBL/GenBank/DDBJ whole genome shotgun (WGS) entry which is preliminary data.</text>
</comment>
<accession>A0ABT4CUN3</accession>
<reference evidence="1" key="1">
    <citation type="submission" date="2022-12" db="EMBL/GenBank/DDBJ databases">
        <authorList>
            <person name="Wang J."/>
        </authorList>
    </citation>
    <scope>NUCLEOTIDE SEQUENCE</scope>
    <source>
        <strain evidence="1">HY-42-06</strain>
    </source>
</reference>
<proteinExistence type="predicted"/>
<evidence type="ECO:0000313" key="1">
    <source>
        <dbReference type="EMBL" id="MCY6372771.1"/>
    </source>
</evidence>
<gene>
    <name evidence="1" type="ORF">OXH55_19450</name>
</gene>
<organism evidence="1 2">
    <name type="scientific">Clostridium ganghwense</name>
    <dbReference type="NCBI Taxonomy" id="312089"/>
    <lineage>
        <taxon>Bacteria</taxon>
        <taxon>Bacillati</taxon>
        <taxon>Bacillota</taxon>
        <taxon>Clostridia</taxon>
        <taxon>Eubacteriales</taxon>
        <taxon>Clostridiaceae</taxon>
        <taxon>Clostridium</taxon>
    </lineage>
</organism>
<name>A0ABT4CUN3_9CLOT</name>
<keyword evidence="2" id="KW-1185">Reference proteome</keyword>
<protein>
    <submittedName>
        <fullName evidence="1">Uncharacterized protein</fullName>
    </submittedName>
</protein>
<dbReference type="Proteomes" id="UP001079657">
    <property type="component" value="Unassembled WGS sequence"/>
</dbReference>
<sequence>MTNLERLKMAVEGINLNDEKLNIYLLENDLKASEAYEASSSTNKKQIYKTALGILEDIANNPQLMKSYKTDDITISQFSENLQNRIAALERKIRMIADDDNVYNDGASFIYMFSE</sequence>
<dbReference type="RefSeq" id="WP_268051834.1">
    <property type="nucleotide sequence ID" value="NZ_JAPQES010000012.1"/>
</dbReference>